<feature type="compositionally biased region" description="Low complexity" evidence="4">
    <location>
        <begin position="116"/>
        <end position="152"/>
    </location>
</feature>
<proteinExistence type="predicted"/>
<keyword evidence="3" id="KW-0175">Coiled coil</keyword>
<keyword evidence="5" id="KW-0812">Transmembrane</keyword>
<evidence type="ECO:0000256" key="1">
    <source>
        <dbReference type="ARBA" id="ARBA00022443"/>
    </source>
</evidence>
<dbReference type="EMBL" id="ATMH01006163">
    <property type="protein sequence ID" value="EPY26621.1"/>
    <property type="molecule type" value="Genomic_DNA"/>
</dbReference>
<accession>S9VHR7</accession>
<evidence type="ECO:0000259" key="6">
    <source>
        <dbReference type="PROSITE" id="PS50002"/>
    </source>
</evidence>
<keyword evidence="8" id="KW-1185">Reference proteome</keyword>
<gene>
    <name evidence="7" type="ORF">STCU_06163</name>
</gene>
<keyword evidence="5" id="KW-1133">Transmembrane helix</keyword>
<organism evidence="7 8">
    <name type="scientific">Strigomonas culicis</name>
    <dbReference type="NCBI Taxonomy" id="28005"/>
    <lineage>
        <taxon>Eukaryota</taxon>
        <taxon>Discoba</taxon>
        <taxon>Euglenozoa</taxon>
        <taxon>Kinetoplastea</taxon>
        <taxon>Metakinetoplastina</taxon>
        <taxon>Trypanosomatida</taxon>
        <taxon>Trypanosomatidae</taxon>
        <taxon>Strigomonadinae</taxon>
        <taxon>Strigomonas</taxon>
    </lineage>
</organism>
<feature type="transmembrane region" description="Helical" evidence="5">
    <location>
        <begin position="34"/>
        <end position="52"/>
    </location>
</feature>
<feature type="compositionally biased region" description="Polar residues" evidence="4">
    <location>
        <begin position="289"/>
        <end position="303"/>
    </location>
</feature>
<feature type="region of interest" description="Disordered" evidence="4">
    <location>
        <begin position="289"/>
        <end position="311"/>
    </location>
</feature>
<feature type="region of interest" description="Disordered" evidence="4">
    <location>
        <begin position="115"/>
        <end position="190"/>
    </location>
</feature>
<feature type="domain" description="SH3" evidence="6">
    <location>
        <begin position="47"/>
        <end position="110"/>
    </location>
</feature>
<name>S9VHR7_9TRYP</name>
<feature type="coiled-coil region" evidence="3">
    <location>
        <begin position="228"/>
        <end position="262"/>
    </location>
</feature>
<evidence type="ECO:0000313" key="8">
    <source>
        <dbReference type="Proteomes" id="UP000015354"/>
    </source>
</evidence>
<dbReference type="SUPFAM" id="SSF50044">
    <property type="entry name" value="SH3-domain"/>
    <property type="match status" value="1"/>
</dbReference>
<reference evidence="7 8" key="1">
    <citation type="journal article" date="2013" name="PLoS ONE">
        <title>Predicting the Proteins of Angomonas deanei, Strigomonas culicis and Their Respective Endosymbionts Reveals New Aspects of the Trypanosomatidae Family.</title>
        <authorList>
            <person name="Motta M.C."/>
            <person name="Martins A.C."/>
            <person name="de Souza S.S."/>
            <person name="Catta-Preta C.M."/>
            <person name="Silva R."/>
            <person name="Klein C.C."/>
            <person name="de Almeida L.G."/>
            <person name="de Lima Cunha O."/>
            <person name="Ciapina L.P."/>
            <person name="Brocchi M."/>
            <person name="Colabardini A.C."/>
            <person name="de Araujo Lima B."/>
            <person name="Machado C.R."/>
            <person name="de Almeida Soares C.M."/>
            <person name="Probst C.M."/>
            <person name="de Menezes C.B."/>
            <person name="Thompson C.E."/>
            <person name="Bartholomeu D.C."/>
            <person name="Gradia D.F."/>
            <person name="Pavoni D.P."/>
            <person name="Grisard E.C."/>
            <person name="Fantinatti-Garboggini F."/>
            <person name="Marchini F.K."/>
            <person name="Rodrigues-Luiz G.F."/>
            <person name="Wagner G."/>
            <person name="Goldman G.H."/>
            <person name="Fietto J.L."/>
            <person name="Elias M.C."/>
            <person name="Goldman M.H."/>
            <person name="Sagot M.F."/>
            <person name="Pereira M."/>
            <person name="Stoco P.H."/>
            <person name="de Mendonca-Neto R.P."/>
            <person name="Teixeira S.M."/>
            <person name="Maciel T.E."/>
            <person name="de Oliveira Mendes T.A."/>
            <person name="Urmenyi T.P."/>
            <person name="de Souza W."/>
            <person name="Schenkman S."/>
            <person name="de Vasconcelos A.T."/>
        </authorList>
    </citation>
    <scope>NUCLEOTIDE SEQUENCE [LARGE SCALE GENOMIC DNA]</scope>
</reference>
<comment type="caution">
    <text evidence="7">The sequence shown here is derived from an EMBL/GenBank/DDBJ whole genome shotgun (WGS) entry which is preliminary data.</text>
</comment>
<feature type="compositionally biased region" description="Low complexity" evidence="4">
    <location>
        <begin position="174"/>
        <end position="187"/>
    </location>
</feature>
<sequence>MFPFLLSFYFLFTSSCFSVCTFLLVSPPFFPLSPLHFFFFCFLYLLVSTMYFKAAHTFNAEEAVELSVTKGEYLAAVDHVVQDGWIKVVAAEDDSRRGFVPLSYLKEISAAEMAKRPSAAASPRPARSPGAMGGSVSPSSQPRPPSTEQSPQRLVAAERQSPQQHPRREGSPGAGTALTPAQAAAGPVSASLLQNPDSIVDAFMKNEEYYKQLMRQRGDALVKMQLGLEDAMMEVAACKDKNAALAKKLHELDQVLERERHRWSERVEEEKAYVSRSLSSHQVIAPASAGNSLAATPVNSAQRSYARPQAQ</sequence>
<dbReference type="InterPro" id="IPR036028">
    <property type="entry name" value="SH3-like_dom_sf"/>
</dbReference>
<dbReference type="Gene3D" id="2.30.30.40">
    <property type="entry name" value="SH3 Domains"/>
    <property type="match status" value="1"/>
</dbReference>
<keyword evidence="1 2" id="KW-0728">SH3 domain</keyword>
<dbReference type="AlphaFoldDB" id="S9VHR7"/>
<dbReference type="PROSITE" id="PS50002">
    <property type="entry name" value="SH3"/>
    <property type="match status" value="1"/>
</dbReference>
<evidence type="ECO:0000256" key="4">
    <source>
        <dbReference type="SAM" id="MobiDB-lite"/>
    </source>
</evidence>
<evidence type="ECO:0000313" key="7">
    <source>
        <dbReference type="EMBL" id="EPY26621.1"/>
    </source>
</evidence>
<evidence type="ECO:0000256" key="2">
    <source>
        <dbReference type="PROSITE-ProRule" id="PRU00192"/>
    </source>
</evidence>
<dbReference type="InterPro" id="IPR001452">
    <property type="entry name" value="SH3_domain"/>
</dbReference>
<protein>
    <submittedName>
        <fullName evidence="7">SH3 domain protein-like protein</fullName>
    </submittedName>
</protein>
<dbReference type="OrthoDB" id="5340910at2759"/>
<dbReference type="SMART" id="SM00326">
    <property type="entry name" value="SH3"/>
    <property type="match status" value="1"/>
</dbReference>
<evidence type="ECO:0000256" key="3">
    <source>
        <dbReference type="SAM" id="Coils"/>
    </source>
</evidence>
<evidence type="ECO:0000256" key="5">
    <source>
        <dbReference type="SAM" id="Phobius"/>
    </source>
</evidence>
<keyword evidence="5" id="KW-0472">Membrane</keyword>
<dbReference type="Proteomes" id="UP000015354">
    <property type="component" value="Unassembled WGS sequence"/>
</dbReference>